<dbReference type="PIRSF" id="PIRSF006250">
    <property type="entry name" value="NadC_ModD"/>
    <property type="match status" value="1"/>
</dbReference>
<evidence type="ECO:0000256" key="12">
    <source>
        <dbReference type="PIRNR" id="PIRNR006250"/>
    </source>
</evidence>
<evidence type="ECO:0000259" key="13">
    <source>
        <dbReference type="Pfam" id="PF01729"/>
    </source>
</evidence>
<dbReference type="Proteomes" id="UP000010716">
    <property type="component" value="Unassembled WGS sequence"/>
</dbReference>
<keyword evidence="18" id="KW-1185">Reference proteome</keyword>
<dbReference type="GO" id="GO:0004514">
    <property type="term" value="F:nicotinate-nucleotide diphosphorylase (carboxylating) activity"/>
    <property type="evidence" value="ECO:0007669"/>
    <property type="project" value="UniProtKB-EC"/>
</dbReference>
<evidence type="ECO:0000313" key="15">
    <source>
        <dbReference type="EMBL" id="EGL83487.1"/>
    </source>
</evidence>
<keyword evidence="6" id="KW-0662">Pyridine nucleotide biosynthesis</keyword>
<reference evidence="15 17" key="1">
    <citation type="journal article" date="2011" name="J. Bacteriol.">
        <title>Draft genome sequence of the thermoalkaliphilic Caldalkalibacillus thermarum strain TA2.A1.</title>
        <authorList>
            <person name="Kalamorz F."/>
            <person name="Keis S."/>
            <person name="McMillan D.G."/>
            <person name="Olsson K."/>
            <person name="Stanton J.A."/>
            <person name="Stockwell P."/>
            <person name="Black M.A."/>
            <person name="Klingeman D.M."/>
            <person name="Land M.L."/>
            <person name="Han C.S."/>
            <person name="Martin S.L."/>
            <person name="Becher S.A."/>
            <person name="Peddie C.J."/>
            <person name="Morgan H.W."/>
            <person name="Matthies D."/>
            <person name="Preiss L."/>
            <person name="Meier T."/>
            <person name="Brown S.D."/>
            <person name="Cook G.M."/>
        </authorList>
    </citation>
    <scope>NUCLEOTIDE SEQUENCE [LARGE SCALE GENOMIC DNA]</scope>
    <source>
        <strain evidence="15 17">TA2.A1</strain>
    </source>
</reference>
<keyword evidence="8 12" id="KW-0808">Transferase</keyword>
<reference evidence="16 18" key="2">
    <citation type="journal article" date="2020" name="Extremophiles">
        <title>Genomic analysis of Caldalkalibacillus thermarum TA2.A1 reveals aerobic alkaliphilic metabolism and evolutionary hallmarks linking alkaliphilic bacteria and plant life.</title>
        <authorList>
            <person name="de Jong S.I."/>
            <person name="van den Broek M.A."/>
            <person name="Merkel A.Y."/>
            <person name="de la Torre Cortes P."/>
            <person name="Kalamorz F."/>
            <person name="Cook G.M."/>
            <person name="van Loosdrecht M.C.M."/>
            <person name="McMillan D.G.G."/>
        </authorList>
    </citation>
    <scope>NUCLEOTIDE SEQUENCE [LARGE SCALE GENOMIC DNA]</scope>
    <source>
        <strain evidence="16 18">TA2.A1</strain>
    </source>
</reference>
<evidence type="ECO:0000256" key="3">
    <source>
        <dbReference type="ARBA" id="ARBA00009400"/>
    </source>
</evidence>
<comment type="similarity">
    <text evidence="3 12">Belongs to the NadC/ModD family.</text>
</comment>
<dbReference type="OrthoDB" id="9782546at2"/>
<feature type="domain" description="Quinolinate phosphoribosyl transferase C-terminal" evidence="13">
    <location>
        <begin position="109"/>
        <end position="273"/>
    </location>
</feature>
<dbReference type="InterPro" id="IPR036068">
    <property type="entry name" value="Nicotinate_pribotase-like_C"/>
</dbReference>
<dbReference type="InterPro" id="IPR037128">
    <property type="entry name" value="Quinolinate_PRibosylTase_N_sf"/>
</dbReference>
<evidence type="ECO:0000259" key="14">
    <source>
        <dbReference type="Pfam" id="PF02749"/>
    </source>
</evidence>
<evidence type="ECO:0000256" key="8">
    <source>
        <dbReference type="ARBA" id="ARBA00022679"/>
    </source>
</evidence>
<dbReference type="SUPFAM" id="SSF51690">
    <property type="entry name" value="Nicotinate/Quinolinate PRTase C-terminal domain-like"/>
    <property type="match status" value="1"/>
</dbReference>
<dbReference type="InterPro" id="IPR022412">
    <property type="entry name" value="Quinolinate_PRibosylTrfase_N"/>
</dbReference>
<evidence type="ECO:0000256" key="10">
    <source>
        <dbReference type="ARBA" id="ARBA00047445"/>
    </source>
</evidence>
<protein>
    <recommendedName>
        <fullName evidence="11">Probable nicotinate-nucleotide pyrophosphorylase [carboxylating]</fullName>
        <ecNumber evidence="5">2.4.2.19</ecNumber>
    </recommendedName>
    <alternativeName>
        <fullName evidence="9">Quinolinate phosphoribosyltransferase [decarboxylating]</fullName>
    </alternativeName>
</protein>
<dbReference type="UniPathway" id="UPA00253">
    <property type="reaction ID" value="UER00331"/>
</dbReference>
<evidence type="ECO:0000256" key="9">
    <source>
        <dbReference type="ARBA" id="ARBA00033102"/>
    </source>
</evidence>
<dbReference type="AlphaFoldDB" id="F5L589"/>
<dbReference type="InterPro" id="IPR013785">
    <property type="entry name" value="Aldolase_TIM"/>
</dbReference>
<evidence type="ECO:0000313" key="18">
    <source>
        <dbReference type="Proteomes" id="UP000825179"/>
    </source>
</evidence>
<evidence type="ECO:0000313" key="16">
    <source>
        <dbReference type="EMBL" id="QZT34384.1"/>
    </source>
</evidence>
<dbReference type="KEGG" id="cthu:HUR95_03010"/>
<evidence type="ECO:0000256" key="7">
    <source>
        <dbReference type="ARBA" id="ARBA00022676"/>
    </source>
</evidence>
<dbReference type="Pfam" id="PF02749">
    <property type="entry name" value="QRPTase_N"/>
    <property type="match status" value="1"/>
</dbReference>
<comment type="pathway">
    <text evidence="2">Cofactor biosynthesis; NAD(+) biosynthesis; nicotinate D-ribonucleotide from quinolinate: step 1/1.</text>
</comment>
<dbReference type="eggNOG" id="COG0157">
    <property type="taxonomic scope" value="Bacteria"/>
</dbReference>
<comment type="catalytic activity">
    <reaction evidence="10">
        <text>nicotinate beta-D-ribonucleotide + CO2 + diphosphate = quinolinate + 5-phospho-alpha-D-ribose 1-diphosphate + 2 H(+)</text>
        <dbReference type="Rhea" id="RHEA:12733"/>
        <dbReference type="ChEBI" id="CHEBI:15378"/>
        <dbReference type="ChEBI" id="CHEBI:16526"/>
        <dbReference type="ChEBI" id="CHEBI:29959"/>
        <dbReference type="ChEBI" id="CHEBI:33019"/>
        <dbReference type="ChEBI" id="CHEBI:57502"/>
        <dbReference type="ChEBI" id="CHEBI:58017"/>
        <dbReference type="EC" id="2.4.2.19"/>
    </reaction>
</comment>
<gene>
    <name evidence="16" type="primary">nadC</name>
    <name evidence="15" type="ORF">CathTA2_0952</name>
    <name evidence="16" type="ORF">HUR95_03010</name>
</gene>
<comment type="subunit">
    <text evidence="4">Hexamer formed by 3 homodimers.</text>
</comment>
<dbReference type="EC" id="2.4.2.19" evidence="5"/>
<dbReference type="GO" id="GO:0034213">
    <property type="term" value="P:quinolinate catabolic process"/>
    <property type="evidence" value="ECO:0007669"/>
    <property type="project" value="TreeGrafter"/>
</dbReference>
<dbReference type="SUPFAM" id="SSF54675">
    <property type="entry name" value="Nicotinate/Quinolinate PRTase N-terminal domain-like"/>
    <property type="match status" value="1"/>
</dbReference>
<dbReference type="NCBIfam" id="TIGR00078">
    <property type="entry name" value="nadC"/>
    <property type="match status" value="1"/>
</dbReference>
<feature type="domain" description="Quinolinate phosphoribosyl transferase N-terminal" evidence="14">
    <location>
        <begin position="22"/>
        <end position="107"/>
    </location>
</feature>
<accession>F5L589</accession>
<organism evidence="15 17">
    <name type="scientific">Caldalkalibacillus thermarum (strain TA2.A1)</name>
    <dbReference type="NCBI Taxonomy" id="986075"/>
    <lineage>
        <taxon>Bacteria</taxon>
        <taxon>Bacillati</taxon>
        <taxon>Bacillota</taxon>
        <taxon>Bacilli</taxon>
        <taxon>Bacillales</taxon>
        <taxon>Bacillaceae</taxon>
        <taxon>Caldalkalibacillus</taxon>
    </lineage>
</organism>
<dbReference type="CDD" id="cd01572">
    <property type="entry name" value="QPRTase"/>
    <property type="match status" value="1"/>
</dbReference>
<dbReference type="InterPro" id="IPR004393">
    <property type="entry name" value="NadC"/>
</dbReference>
<dbReference type="RefSeq" id="WP_007503617.1">
    <property type="nucleotide sequence ID" value="NZ_AFCE01000102.1"/>
</dbReference>
<dbReference type="PANTHER" id="PTHR32179:SF3">
    <property type="entry name" value="NICOTINATE-NUCLEOTIDE PYROPHOSPHORYLASE [CARBOXYLATING]"/>
    <property type="match status" value="1"/>
</dbReference>
<evidence type="ECO:0000256" key="1">
    <source>
        <dbReference type="ARBA" id="ARBA00003237"/>
    </source>
</evidence>
<dbReference type="InterPro" id="IPR027277">
    <property type="entry name" value="NadC/ModD"/>
</dbReference>
<dbReference type="FunFam" id="3.20.20.70:FF:000030">
    <property type="entry name" value="Nicotinate-nucleotide pyrophosphorylase, carboxylating"/>
    <property type="match status" value="1"/>
</dbReference>
<evidence type="ECO:0000256" key="4">
    <source>
        <dbReference type="ARBA" id="ARBA00011218"/>
    </source>
</evidence>
<evidence type="ECO:0000256" key="6">
    <source>
        <dbReference type="ARBA" id="ARBA00022642"/>
    </source>
</evidence>
<dbReference type="Pfam" id="PF01729">
    <property type="entry name" value="QRPTase_C"/>
    <property type="match status" value="1"/>
</dbReference>
<proteinExistence type="inferred from homology"/>
<dbReference type="Gene3D" id="3.90.1170.20">
    <property type="entry name" value="Quinolinate phosphoribosyl transferase, N-terminal domain"/>
    <property type="match status" value="1"/>
</dbReference>
<evidence type="ECO:0000256" key="5">
    <source>
        <dbReference type="ARBA" id="ARBA00011944"/>
    </source>
</evidence>
<evidence type="ECO:0000313" key="17">
    <source>
        <dbReference type="Proteomes" id="UP000010716"/>
    </source>
</evidence>
<reference evidence="16" key="3">
    <citation type="submission" date="2021-08" db="EMBL/GenBank/DDBJ databases">
        <authorList>
            <person name="de Jong S."/>
            <person name="van den Broek M."/>
            <person name="Merkel A."/>
            <person name="de la Torre Cortes P."/>
            <person name="Kalamorz F."/>
            <person name="Cook G."/>
            <person name="van Loosdrecht M."/>
            <person name="McMillan D."/>
        </authorList>
    </citation>
    <scope>NUCLEOTIDE SEQUENCE</scope>
    <source>
        <strain evidence="16">TA2.A1</strain>
    </source>
</reference>
<dbReference type="PANTHER" id="PTHR32179">
    <property type="entry name" value="NICOTINATE-NUCLEOTIDE PYROPHOSPHORYLASE [CARBOXYLATING]"/>
    <property type="match status" value="1"/>
</dbReference>
<dbReference type="Gene3D" id="3.20.20.70">
    <property type="entry name" value="Aldolase class I"/>
    <property type="match status" value="1"/>
</dbReference>
<dbReference type="InterPro" id="IPR002638">
    <property type="entry name" value="Quinolinate_PRibosylTrfase_C"/>
</dbReference>
<dbReference type="EMBL" id="CP082237">
    <property type="protein sequence ID" value="QZT34384.1"/>
    <property type="molecule type" value="Genomic_DNA"/>
</dbReference>
<dbReference type="Proteomes" id="UP000825179">
    <property type="component" value="Chromosome"/>
</dbReference>
<dbReference type="GO" id="GO:0005737">
    <property type="term" value="C:cytoplasm"/>
    <property type="evidence" value="ECO:0007669"/>
    <property type="project" value="TreeGrafter"/>
</dbReference>
<name>F5L589_CALTT</name>
<dbReference type="FunFam" id="3.90.1170.20:FF:000001">
    <property type="entry name" value="Nicotinate-nucleotide diphosphorylase (Carboxylating)"/>
    <property type="match status" value="1"/>
</dbReference>
<keyword evidence="7 12" id="KW-0328">Glycosyltransferase</keyword>
<sequence length="287" mass="31156">MNVLLLQEQLKQALIEDVGFGDRTTEAVVPAEQWVSGMVVAKEEGIMAGLSVFEQVMKLVDPRVEIEPVVKEGQCVKPGLPLLRVHGPARAILTGERVALNYVQRLSGIATQTRRAVDIVKPYGVKIADTRKTTPGLRMLEKYAVAVGGGINHRLRLDDAVLIKDNHIQAAGGIREAVRRVREKMGHTVFIEVETETLEQVQEAVALGVHGILLDNMTVAQLKEAVALIPPSIVSEASGNMRLEHLEEVAQTGVQVISIGWLTHSAPALDISLNLDGSVKKMKGETP</sequence>
<evidence type="ECO:0000256" key="11">
    <source>
        <dbReference type="ARBA" id="ARBA00069173"/>
    </source>
</evidence>
<dbReference type="EMBL" id="AFCE01000102">
    <property type="protein sequence ID" value="EGL83487.1"/>
    <property type="molecule type" value="Genomic_DNA"/>
</dbReference>
<evidence type="ECO:0000256" key="2">
    <source>
        <dbReference type="ARBA" id="ARBA00004893"/>
    </source>
</evidence>
<dbReference type="GO" id="GO:0009435">
    <property type="term" value="P:NAD+ biosynthetic process"/>
    <property type="evidence" value="ECO:0007669"/>
    <property type="project" value="UniProtKB-UniPathway"/>
</dbReference>
<comment type="function">
    <text evidence="1">Involved in the catabolism of quinolinic acid (QA).</text>
</comment>